<reference evidence="2 3" key="1">
    <citation type="submission" date="2014-04" db="EMBL/GenBank/DDBJ databases">
        <authorList>
            <consortium name="DOE Joint Genome Institute"/>
            <person name="Kuo A."/>
            <person name="Ruytinx J."/>
            <person name="Rineau F."/>
            <person name="Colpaert J."/>
            <person name="Kohler A."/>
            <person name="Nagy L.G."/>
            <person name="Floudas D."/>
            <person name="Copeland A."/>
            <person name="Barry K.W."/>
            <person name="Cichocki N."/>
            <person name="Veneault-Fourrey C."/>
            <person name="LaButti K."/>
            <person name="Lindquist E.A."/>
            <person name="Lipzen A."/>
            <person name="Lundell T."/>
            <person name="Morin E."/>
            <person name="Murat C."/>
            <person name="Sun H."/>
            <person name="Tunlid A."/>
            <person name="Henrissat B."/>
            <person name="Grigoriev I.V."/>
            <person name="Hibbett D.S."/>
            <person name="Martin F."/>
            <person name="Nordberg H.P."/>
            <person name="Cantor M.N."/>
            <person name="Hua S.X."/>
        </authorList>
    </citation>
    <scope>NUCLEOTIDE SEQUENCE [LARGE SCALE GENOMIC DNA]</scope>
    <source>
        <strain evidence="2 3">UH-Slu-Lm8-n1</strain>
    </source>
</reference>
<name>A0A0D0AP77_9AGAM</name>
<sequence>MRHGNFIRLVHLVPGFRLSIITKTRFVLVGGTSWISGGLHTVLFIPYLAGVQFRLPRTFVQSPFVVAVKFNSIGWICLSYLGTPGCRTIMFVYQSV</sequence>
<evidence type="ECO:0000313" key="2">
    <source>
        <dbReference type="EMBL" id="KIK43586.1"/>
    </source>
</evidence>
<gene>
    <name evidence="2" type="ORF">CY34DRAFT_695279</name>
</gene>
<keyword evidence="1" id="KW-0472">Membrane</keyword>
<dbReference type="OrthoDB" id="10381301at2759"/>
<keyword evidence="1" id="KW-1133">Transmembrane helix</keyword>
<feature type="transmembrane region" description="Helical" evidence="1">
    <location>
        <begin position="61"/>
        <end position="81"/>
    </location>
</feature>
<keyword evidence="3" id="KW-1185">Reference proteome</keyword>
<dbReference type="AlphaFoldDB" id="A0A0D0AP77"/>
<accession>A0A0D0AP77</accession>
<feature type="transmembrane region" description="Helical" evidence="1">
    <location>
        <begin position="26"/>
        <end position="49"/>
    </location>
</feature>
<evidence type="ECO:0000313" key="3">
    <source>
        <dbReference type="Proteomes" id="UP000054485"/>
    </source>
</evidence>
<dbReference type="HOGENOM" id="CLU_2361148_0_0_1"/>
<dbReference type="Proteomes" id="UP000054485">
    <property type="component" value="Unassembled WGS sequence"/>
</dbReference>
<keyword evidence="1" id="KW-0812">Transmembrane</keyword>
<proteinExistence type="predicted"/>
<evidence type="ECO:0000256" key="1">
    <source>
        <dbReference type="SAM" id="Phobius"/>
    </source>
</evidence>
<dbReference type="InParanoid" id="A0A0D0AP77"/>
<protein>
    <submittedName>
        <fullName evidence="2">Uncharacterized protein</fullName>
    </submittedName>
</protein>
<organism evidence="2 3">
    <name type="scientific">Suillus luteus UH-Slu-Lm8-n1</name>
    <dbReference type="NCBI Taxonomy" id="930992"/>
    <lineage>
        <taxon>Eukaryota</taxon>
        <taxon>Fungi</taxon>
        <taxon>Dikarya</taxon>
        <taxon>Basidiomycota</taxon>
        <taxon>Agaricomycotina</taxon>
        <taxon>Agaricomycetes</taxon>
        <taxon>Agaricomycetidae</taxon>
        <taxon>Boletales</taxon>
        <taxon>Suillineae</taxon>
        <taxon>Suillaceae</taxon>
        <taxon>Suillus</taxon>
    </lineage>
</organism>
<dbReference type="EMBL" id="KN835209">
    <property type="protein sequence ID" value="KIK43586.1"/>
    <property type="molecule type" value="Genomic_DNA"/>
</dbReference>
<reference evidence="3" key="2">
    <citation type="submission" date="2015-01" db="EMBL/GenBank/DDBJ databases">
        <title>Evolutionary Origins and Diversification of the Mycorrhizal Mutualists.</title>
        <authorList>
            <consortium name="DOE Joint Genome Institute"/>
            <consortium name="Mycorrhizal Genomics Consortium"/>
            <person name="Kohler A."/>
            <person name="Kuo A."/>
            <person name="Nagy L.G."/>
            <person name="Floudas D."/>
            <person name="Copeland A."/>
            <person name="Barry K.W."/>
            <person name="Cichocki N."/>
            <person name="Veneault-Fourrey C."/>
            <person name="LaButti K."/>
            <person name="Lindquist E.A."/>
            <person name="Lipzen A."/>
            <person name="Lundell T."/>
            <person name="Morin E."/>
            <person name="Murat C."/>
            <person name="Riley R."/>
            <person name="Ohm R."/>
            <person name="Sun H."/>
            <person name="Tunlid A."/>
            <person name="Henrissat B."/>
            <person name="Grigoriev I.V."/>
            <person name="Hibbett D.S."/>
            <person name="Martin F."/>
        </authorList>
    </citation>
    <scope>NUCLEOTIDE SEQUENCE [LARGE SCALE GENOMIC DNA]</scope>
    <source>
        <strain evidence="3">UH-Slu-Lm8-n1</strain>
    </source>
</reference>